<dbReference type="InterPro" id="IPR035980">
    <property type="entry name" value="Ribosomal_bS6_sf"/>
</dbReference>
<reference evidence="2 3" key="1">
    <citation type="submission" date="2014-06" db="EMBL/GenBank/DDBJ databases">
        <title>Evolutionary Origins and Diversification of the Mycorrhizal Mutualists.</title>
        <authorList>
            <consortium name="DOE Joint Genome Institute"/>
            <consortium name="Mycorrhizal Genomics Consortium"/>
            <person name="Kohler A."/>
            <person name="Kuo A."/>
            <person name="Nagy L.G."/>
            <person name="Floudas D."/>
            <person name="Copeland A."/>
            <person name="Barry K.W."/>
            <person name="Cichocki N."/>
            <person name="Veneault-Fourrey C."/>
            <person name="LaButti K."/>
            <person name="Lindquist E.A."/>
            <person name="Lipzen A."/>
            <person name="Lundell T."/>
            <person name="Morin E."/>
            <person name="Murat C."/>
            <person name="Riley R."/>
            <person name="Ohm R."/>
            <person name="Sun H."/>
            <person name="Tunlid A."/>
            <person name="Henrissat B."/>
            <person name="Grigoriev I.V."/>
            <person name="Hibbett D.S."/>
            <person name="Martin F."/>
        </authorList>
    </citation>
    <scope>NUCLEOTIDE SEQUENCE [LARGE SCALE GENOMIC DNA]</scope>
    <source>
        <strain evidence="2 3">SS14</strain>
    </source>
</reference>
<dbReference type="NCBIfam" id="TIGR00166">
    <property type="entry name" value="S6"/>
    <property type="match status" value="1"/>
</dbReference>
<dbReference type="EMBL" id="KN837148">
    <property type="protein sequence ID" value="KIJ39937.1"/>
    <property type="molecule type" value="Genomic_DNA"/>
</dbReference>
<dbReference type="AlphaFoldDB" id="A0A0C9VF04"/>
<dbReference type="GO" id="GO:0003735">
    <property type="term" value="F:structural constituent of ribosome"/>
    <property type="evidence" value="ECO:0007669"/>
    <property type="project" value="InterPro"/>
</dbReference>
<accession>A0A0C9VF04</accession>
<dbReference type="PANTHER" id="PTHR21011">
    <property type="entry name" value="MITOCHONDRIAL 28S RIBOSOMAL PROTEIN S6"/>
    <property type="match status" value="1"/>
</dbReference>
<evidence type="ECO:0000256" key="1">
    <source>
        <dbReference type="ARBA" id="ARBA00009512"/>
    </source>
</evidence>
<dbReference type="GO" id="GO:0005763">
    <property type="term" value="C:mitochondrial small ribosomal subunit"/>
    <property type="evidence" value="ECO:0007669"/>
    <property type="project" value="TreeGrafter"/>
</dbReference>
<protein>
    <recommendedName>
        <fullName evidence="4">Ribosomal protein S6</fullName>
    </recommendedName>
</protein>
<evidence type="ECO:0008006" key="4">
    <source>
        <dbReference type="Google" id="ProtNLM"/>
    </source>
</evidence>
<dbReference type="InterPro" id="IPR014717">
    <property type="entry name" value="Transl_elong_EF1B/ribsomal_bS6"/>
</dbReference>
<dbReference type="HOGENOM" id="CLU_126331_2_1_1"/>
<gene>
    <name evidence="2" type="ORF">M422DRAFT_230554</name>
</gene>
<dbReference type="Gene3D" id="3.30.70.60">
    <property type="match status" value="1"/>
</dbReference>
<keyword evidence="3" id="KW-1185">Reference proteome</keyword>
<name>A0A0C9VF04_SPHS4</name>
<evidence type="ECO:0000313" key="3">
    <source>
        <dbReference type="Proteomes" id="UP000054279"/>
    </source>
</evidence>
<sequence length="121" mass="14292">MPLYELLCISRHVGEYKHIKGLVTASAKHVMDAGGVVRNIDYWGTRVLPQLMRRQKQKHKLGDYWTMHFDTNPRVMNTLKNRLKIDPMVIRWTMTKLGEKPEDIVKWTEKTRISKKVEMLS</sequence>
<proteinExistence type="inferred from homology"/>
<dbReference type="GO" id="GO:0006412">
    <property type="term" value="P:translation"/>
    <property type="evidence" value="ECO:0007669"/>
    <property type="project" value="InterPro"/>
</dbReference>
<dbReference type="OrthoDB" id="10259681at2759"/>
<comment type="similarity">
    <text evidence="1">Belongs to the bacterial ribosomal protein bS6 family.</text>
</comment>
<dbReference type="Pfam" id="PF01250">
    <property type="entry name" value="Ribosomal_S6"/>
    <property type="match status" value="1"/>
</dbReference>
<dbReference type="Proteomes" id="UP000054279">
    <property type="component" value="Unassembled WGS sequence"/>
</dbReference>
<dbReference type="InterPro" id="IPR000529">
    <property type="entry name" value="Ribosomal_bS6"/>
</dbReference>
<dbReference type="SUPFAM" id="SSF54995">
    <property type="entry name" value="Ribosomal protein S6"/>
    <property type="match status" value="1"/>
</dbReference>
<dbReference type="CDD" id="cd15465">
    <property type="entry name" value="bS6_mito"/>
    <property type="match status" value="1"/>
</dbReference>
<dbReference type="GO" id="GO:0070181">
    <property type="term" value="F:small ribosomal subunit rRNA binding"/>
    <property type="evidence" value="ECO:0007669"/>
    <property type="project" value="TreeGrafter"/>
</dbReference>
<organism evidence="2 3">
    <name type="scientific">Sphaerobolus stellatus (strain SS14)</name>
    <dbReference type="NCBI Taxonomy" id="990650"/>
    <lineage>
        <taxon>Eukaryota</taxon>
        <taxon>Fungi</taxon>
        <taxon>Dikarya</taxon>
        <taxon>Basidiomycota</taxon>
        <taxon>Agaricomycotina</taxon>
        <taxon>Agaricomycetes</taxon>
        <taxon>Phallomycetidae</taxon>
        <taxon>Geastrales</taxon>
        <taxon>Sphaerobolaceae</taxon>
        <taxon>Sphaerobolus</taxon>
    </lineage>
</organism>
<evidence type="ECO:0000313" key="2">
    <source>
        <dbReference type="EMBL" id="KIJ39937.1"/>
    </source>
</evidence>
<dbReference type="PANTHER" id="PTHR21011:SF1">
    <property type="entry name" value="SMALL RIBOSOMAL SUBUNIT PROTEIN BS6M"/>
    <property type="match status" value="1"/>
</dbReference>